<sequence>MNQLLCFAVFFTSFSEPVSTALSSACNVHNSMEELNDKLKNSATEFATPLQSIISSHIKIFLTNMKIFLLNMTKYVQENTHHFLKAYISYP</sequence>
<gene>
    <name evidence="2" type="ORF">SK128_006113</name>
</gene>
<dbReference type="EMBL" id="JAXCGZ010015122">
    <property type="protein sequence ID" value="KAK7071189.1"/>
    <property type="molecule type" value="Genomic_DNA"/>
</dbReference>
<feature type="chain" id="PRO_5042920358" evidence="1">
    <location>
        <begin position="21"/>
        <end position="91"/>
    </location>
</feature>
<evidence type="ECO:0000313" key="2">
    <source>
        <dbReference type="EMBL" id="KAK7071189.1"/>
    </source>
</evidence>
<proteinExistence type="predicted"/>
<evidence type="ECO:0000313" key="3">
    <source>
        <dbReference type="Proteomes" id="UP001381693"/>
    </source>
</evidence>
<name>A0AAN8X1F7_HALRR</name>
<keyword evidence="3" id="KW-1185">Reference proteome</keyword>
<reference evidence="2 3" key="1">
    <citation type="submission" date="2023-11" db="EMBL/GenBank/DDBJ databases">
        <title>Halocaridina rubra genome assembly.</title>
        <authorList>
            <person name="Smith C."/>
        </authorList>
    </citation>
    <scope>NUCLEOTIDE SEQUENCE [LARGE SCALE GENOMIC DNA]</scope>
    <source>
        <strain evidence="2">EP-1</strain>
        <tissue evidence="2">Whole</tissue>
    </source>
</reference>
<protein>
    <submittedName>
        <fullName evidence="2">Uncharacterized protein</fullName>
    </submittedName>
</protein>
<comment type="caution">
    <text evidence="2">The sequence shown here is derived from an EMBL/GenBank/DDBJ whole genome shotgun (WGS) entry which is preliminary data.</text>
</comment>
<dbReference type="Proteomes" id="UP001381693">
    <property type="component" value="Unassembled WGS sequence"/>
</dbReference>
<keyword evidence="1" id="KW-0732">Signal</keyword>
<organism evidence="2 3">
    <name type="scientific">Halocaridina rubra</name>
    <name type="common">Hawaiian red shrimp</name>
    <dbReference type="NCBI Taxonomy" id="373956"/>
    <lineage>
        <taxon>Eukaryota</taxon>
        <taxon>Metazoa</taxon>
        <taxon>Ecdysozoa</taxon>
        <taxon>Arthropoda</taxon>
        <taxon>Crustacea</taxon>
        <taxon>Multicrustacea</taxon>
        <taxon>Malacostraca</taxon>
        <taxon>Eumalacostraca</taxon>
        <taxon>Eucarida</taxon>
        <taxon>Decapoda</taxon>
        <taxon>Pleocyemata</taxon>
        <taxon>Caridea</taxon>
        <taxon>Atyoidea</taxon>
        <taxon>Atyidae</taxon>
        <taxon>Halocaridina</taxon>
    </lineage>
</organism>
<accession>A0AAN8X1F7</accession>
<feature type="signal peptide" evidence="1">
    <location>
        <begin position="1"/>
        <end position="20"/>
    </location>
</feature>
<evidence type="ECO:0000256" key="1">
    <source>
        <dbReference type="SAM" id="SignalP"/>
    </source>
</evidence>
<dbReference type="AlphaFoldDB" id="A0AAN8X1F7"/>